<sequence>MNITENVESIEDNKEQYRKVQSLVGEHSFSIVLPKLYALKLGLGKGDFVKVRYDSNRIIIEKAV</sequence>
<dbReference type="Pfam" id="PF04014">
    <property type="entry name" value="MazE_antitoxin"/>
    <property type="match status" value="1"/>
</dbReference>
<dbReference type="SUPFAM" id="SSF89447">
    <property type="entry name" value="AbrB/MazE/MraZ-like"/>
    <property type="match status" value="1"/>
</dbReference>
<accession>A0A484IBN0</accession>
<gene>
    <name evidence="2" type="ORF">NFRAN_2166</name>
</gene>
<dbReference type="InterPro" id="IPR037914">
    <property type="entry name" value="SpoVT-AbrB_sf"/>
</dbReference>
<proteinExistence type="predicted"/>
<organism evidence="2 3">
    <name type="scientific">Candidatus Nitrosocosmicus franklandianus</name>
    <dbReference type="NCBI Taxonomy" id="1798806"/>
    <lineage>
        <taxon>Archaea</taxon>
        <taxon>Nitrososphaerota</taxon>
        <taxon>Nitrososphaeria</taxon>
        <taxon>Nitrososphaerales</taxon>
        <taxon>Nitrososphaeraceae</taxon>
        <taxon>Candidatus Nitrosocosmicus</taxon>
    </lineage>
</organism>
<dbReference type="AlphaFoldDB" id="A0A484IBN0"/>
<evidence type="ECO:0000313" key="3">
    <source>
        <dbReference type="Proteomes" id="UP000294299"/>
    </source>
</evidence>
<dbReference type="EMBL" id="LR216287">
    <property type="protein sequence ID" value="VFJ14488.1"/>
    <property type="molecule type" value="Genomic_DNA"/>
</dbReference>
<dbReference type="GO" id="GO:0003677">
    <property type="term" value="F:DNA binding"/>
    <property type="evidence" value="ECO:0007669"/>
    <property type="project" value="InterPro"/>
</dbReference>
<evidence type="ECO:0000313" key="2">
    <source>
        <dbReference type="EMBL" id="VFJ14488.1"/>
    </source>
</evidence>
<dbReference type="KEGG" id="nfn:NFRAN_2166"/>
<dbReference type="Proteomes" id="UP000294299">
    <property type="component" value="Chromosome NFRAN"/>
</dbReference>
<name>A0A484IBN0_9ARCH</name>
<protein>
    <recommendedName>
        <fullName evidence="1">SpoVT-AbrB domain-containing protein</fullName>
    </recommendedName>
</protein>
<keyword evidence="3" id="KW-1185">Reference proteome</keyword>
<evidence type="ECO:0000259" key="1">
    <source>
        <dbReference type="Pfam" id="PF04014"/>
    </source>
</evidence>
<dbReference type="RefSeq" id="WP_134484678.1">
    <property type="nucleotide sequence ID" value="NZ_LR216287.1"/>
</dbReference>
<reference evidence="2 3" key="1">
    <citation type="submission" date="2019-02" db="EMBL/GenBank/DDBJ databases">
        <authorList>
            <person name="Lehtovirta-Morley E L."/>
        </authorList>
    </citation>
    <scope>NUCLEOTIDE SEQUENCE [LARGE SCALE GENOMIC DNA]</scope>
    <source>
        <strain evidence="2">NFRAN1</strain>
    </source>
</reference>
<dbReference type="InterPro" id="IPR007159">
    <property type="entry name" value="SpoVT-AbrB_dom"/>
</dbReference>
<feature type="domain" description="SpoVT-AbrB" evidence="1">
    <location>
        <begin position="28"/>
        <end position="62"/>
    </location>
</feature>
<dbReference type="GeneID" id="39421414"/>